<dbReference type="Pfam" id="PF00128">
    <property type="entry name" value="Alpha-amylase"/>
    <property type="match status" value="1"/>
</dbReference>
<organism evidence="4 5">
    <name type="scientific">Brockia lithotrophica</name>
    <dbReference type="NCBI Taxonomy" id="933949"/>
    <lineage>
        <taxon>Bacteria</taxon>
        <taxon>Bacillati</taxon>
        <taxon>Bacillota</taxon>
        <taxon>Bacilli</taxon>
        <taxon>Bacillales</taxon>
        <taxon>Bacillales Family X. Incertae Sedis</taxon>
        <taxon>Brockia</taxon>
    </lineage>
</organism>
<keyword evidence="5" id="KW-1185">Reference proteome</keyword>
<dbReference type="RefSeq" id="WP_121444557.1">
    <property type="nucleotide sequence ID" value="NZ_RBIJ01000004.1"/>
</dbReference>
<dbReference type="AlphaFoldDB" id="A0A660KVH5"/>
<dbReference type="InterPro" id="IPR014756">
    <property type="entry name" value="Ig_E-set"/>
</dbReference>
<dbReference type="InterPro" id="IPR017853">
    <property type="entry name" value="GH"/>
</dbReference>
<sequence>MSTRKTWSGFRHAPYPPTAFPVSETVLRVRLKTPHGVRRAAVLFGDRYAPQDEDRLVPMRFAGEGMFGVWWETDLPLSTRRFRYAFYVEIGGKGIWFGEAGISPSRREAGVFQVPYVYAEDVPSPPAWAADAVAYQIFPDRFAVASGGFEGAPRGRAAWGSPPTPESFFGGDLVGIREKLDVLADLGVNLIYLTPIFTAPSNHRYDTEDYLQVDPRLGGNEALRALVDAAHARGMRILLDGVFNHAGERFFAFRDVLRRGRSSPYAGWFWFPGEFPVEDGVPRYETFATGVWSMPKLNLLHPEAREYFLRVGENWVREFGIDGWRLDVANEVPTSFWREFRRRVKAVRPDALLVGEIWHDALPWLRGDVFDGVTHYRFRELAVAFLAEGGLSASEFARHLLDAYFRYPSGVWPALWNLVESHDTKRFLTLVRGDRRLFRLAVFLQMALPGMPLLYYGSEVGLEGGDDPDNRRTYPWDPAEQDLALRADVRRLVHLRRKLPQAGAGSFAVVAADDLAEAIVVYRRGGSWSGLFAWTRSPRDVRLRISWRAFRRYGISRDEVVHLAAAGREFLGEGEVRLRDPGLELELSPFGRLWLVSEDG</sequence>
<dbReference type="Pfam" id="PF02903">
    <property type="entry name" value="Alpha-amylase_N"/>
    <property type="match status" value="1"/>
</dbReference>
<dbReference type="SUPFAM" id="SSF81296">
    <property type="entry name" value="E set domains"/>
    <property type="match status" value="1"/>
</dbReference>
<dbReference type="Gene3D" id="3.90.400.10">
    <property type="entry name" value="Oligo-1,6-glucosidase, Domain 2"/>
    <property type="match status" value="1"/>
</dbReference>
<dbReference type="InterPro" id="IPR006047">
    <property type="entry name" value="GH13_cat_dom"/>
</dbReference>
<dbReference type="Proteomes" id="UP000267019">
    <property type="component" value="Unassembled WGS sequence"/>
</dbReference>
<dbReference type="OrthoDB" id="9805159at2"/>
<keyword evidence="2 4" id="KW-0326">Glycosidase</keyword>
<name>A0A660KVH5_9BACL</name>
<evidence type="ECO:0000256" key="1">
    <source>
        <dbReference type="ARBA" id="ARBA00022801"/>
    </source>
</evidence>
<dbReference type="PANTHER" id="PTHR10357">
    <property type="entry name" value="ALPHA-AMYLASE FAMILY MEMBER"/>
    <property type="match status" value="1"/>
</dbReference>
<dbReference type="InterPro" id="IPR013783">
    <property type="entry name" value="Ig-like_fold"/>
</dbReference>
<evidence type="ECO:0000256" key="2">
    <source>
        <dbReference type="ARBA" id="ARBA00023295"/>
    </source>
</evidence>
<evidence type="ECO:0000313" key="5">
    <source>
        <dbReference type="Proteomes" id="UP000267019"/>
    </source>
</evidence>
<dbReference type="CDD" id="cd11338">
    <property type="entry name" value="AmyAc_CMD"/>
    <property type="match status" value="1"/>
</dbReference>
<protein>
    <submittedName>
        <fullName evidence="4">Glycosidase</fullName>
    </submittedName>
</protein>
<dbReference type="Gene3D" id="2.60.40.10">
    <property type="entry name" value="Immunoglobulins"/>
    <property type="match status" value="1"/>
</dbReference>
<dbReference type="GO" id="GO:0004553">
    <property type="term" value="F:hydrolase activity, hydrolyzing O-glycosyl compounds"/>
    <property type="evidence" value="ECO:0007669"/>
    <property type="project" value="InterPro"/>
</dbReference>
<dbReference type="EMBL" id="RBIJ01000004">
    <property type="protein sequence ID" value="RKQ84127.1"/>
    <property type="molecule type" value="Genomic_DNA"/>
</dbReference>
<accession>A0A660KVH5</accession>
<comment type="caution">
    <text evidence="4">The sequence shown here is derived from an EMBL/GenBank/DDBJ whole genome shotgun (WGS) entry which is preliminary data.</text>
</comment>
<dbReference type="SUPFAM" id="SSF51445">
    <property type="entry name" value="(Trans)glycosidases"/>
    <property type="match status" value="1"/>
</dbReference>
<dbReference type="Gene3D" id="3.20.20.80">
    <property type="entry name" value="Glycosidases"/>
    <property type="match status" value="1"/>
</dbReference>
<dbReference type="CDD" id="cd02857">
    <property type="entry name" value="E_set_CDase_PDE_N"/>
    <property type="match status" value="1"/>
</dbReference>
<dbReference type="InterPro" id="IPR045857">
    <property type="entry name" value="O16G_dom_2"/>
</dbReference>
<proteinExistence type="predicted"/>
<evidence type="ECO:0000313" key="4">
    <source>
        <dbReference type="EMBL" id="RKQ84127.1"/>
    </source>
</evidence>
<dbReference type="SMART" id="SM00642">
    <property type="entry name" value="Aamy"/>
    <property type="match status" value="1"/>
</dbReference>
<dbReference type="InterPro" id="IPR004185">
    <property type="entry name" value="Glyco_hydro_13_lg-like_dom"/>
</dbReference>
<feature type="domain" description="Glycosyl hydrolase family 13 catalytic" evidence="3">
    <location>
        <begin position="136"/>
        <end position="496"/>
    </location>
</feature>
<evidence type="ECO:0000259" key="3">
    <source>
        <dbReference type="SMART" id="SM00642"/>
    </source>
</evidence>
<dbReference type="PANTHER" id="PTHR10357:SF210">
    <property type="entry name" value="MALTODEXTRIN GLUCOSIDASE"/>
    <property type="match status" value="1"/>
</dbReference>
<reference evidence="4 5" key="1">
    <citation type="submission" date="2018-10" db="EMBL/GenBank/DDBJ databases">
        <title>Genomic Encyclopedia of Type Strains, Phase IV (KMG-IV): sequencing the most valuable type-strain genomes for metagenomic binning, comparative biology and taxonomic classification.</title>
        <authorList>
            <person name="Goeker M."/>
        </authorList>
    </citation>
    <scope>NUCLEOTIDE SEQUENCE [LARGE SCALE GENOMIC DNA]</scope>
    <source>
        <strain evidence="4 5">DSM 22653</strain>
    </source>
</reference>
<gene>
    <name evidence="4" type="ORF">C7438_1296</name>
</gene>
<keyword evidence="1" id="KW-0378">Hydrolase</keyword>
<dbReference type="GO" id="GO:0005975">
    <property type="term" value="P:carbohydrate metabolic process"/>
    <property type="evidence" value="ECO:0007669"/>
    <property type="project" value="InterPro"/>
</dbReference>